<organism evidence="1 2">
    <name type="scientific">Psychrobacillus faecigallinarum</name>
    <dbReference type="NCBI Taxonomy" id="2762235"/>
    <lineage>
        <taxon>Bacteria</taxon>
        <taxon>Bacillati</taxon>
        <taxon>Bacillota</taxon>
        <taxon>Bacilli</taxon>
        <taxon>Bacillales</taxon>
        <taxon>Bacillaceae</taxon>
        <taxon>Psychrobacillus</taxon>
    </lineage>
</organism>
<dbReference type="EMBL" id="JACSQO010000002">
    <property type="protein sequence ID" value="MBD7943858.1"/>
    <property type="molecule type" value="Genomic_DNA"/>
</dbReference>
<name>A0ABR8R7S6_9BACI</name>
<sequence length="86" mass="9866">MDIGKFIIQLQNCTKKEFKQILKGFDVKLSDKEIEGVHPLLQEISITWLVLGVPNAIQQKLIQILGEKRAITLYEQLKEKGPSSFR</sequence>
<accession>A0ABR8R7S6</accession>
<comment type="caution">
    <text evidence="1">The sequence shown here is derived from an EMBL/GenBank/DDBJ whole genome shotgun (WGS) entry which is preliminary data.</text>
</comment>
<keyword evidence="2" id="KW-1185">Reference proteome</keyword>
<protein>
    <submittedName>
        <fullName evidence="1">Uncharacterized protein</fullName>
    </submittedName>
</protein>
<evidence type="ECO:0000313" key="2">
    <source>
        <dbReference type="Proteomes" id="UP000640786"/>
    </source>
</evidence>
<dbReference type="RefSeq" id="WP_144535916.1">
    <property type="nucleotide sequence ID" value="NZ_JACSQO010000002.1"/>
</dbReference>
<reference evidence="1 2" key="1">
    <citation type="submission" date="2020-08" db="EMBL/GenBank/DDBJ databases">
        <title>A Genomic Blueprint of the Chicken Gut Microbiome.</title>
        <authorList>
            <person name="Gilroy R."/>
            <person name="Ravi A."/>
            <person name="Getino M."/>
            <person name="Pursley I."/>
            <person name="Horton D.L."/>
            <person name="Alikhan N.-F."/>
            <person name="Baker D."/>
            <person name="Gharbi K."/>
            <person name="Hall N."/>
            <person name="Watson M."/>
            <person name="Adriaenssens E.M."/>
            <person name="Foster-Nyarko E."/>
            <person name="Jarju S."/>
            <person name="Secka A."/>
            <person name="Antonio M."/>
            <person name="Oren A."/>
            <person name="Chaudhuri R."/>
            <person name="La Ragione R.M."/>
            <person name="Hildebrand F."/>
            <person name="Pallen M.J."/>
        </authorList>
    </citation>
    <scope>NUCLEOTIDE SEQUENCE [LARGE SCALE GENOMIC DNA]</scope>
    <source>
        <strain evidence="1 2">Sa2BUA9</strain>
    </source>
</reference>
<evidence type="ECO:0000313" key="1">
    <source>
        <dbReference type="EMBL" id="MBD7943858.1"/>
    </source>
</evidence>
<proteinExistence type="predicted"/>
<gene>
    <name evidence="1" type="ORF">H9650_06970</name>
</gene>
<dbReference type="Proteomes" id="UP000640786">
    <property type="component" value="Unassembled WGS sequence"/>
</dbReference>